<dbReference type="InterPro" id="IPR011009">
    <property type="entry name" value="Kinase-like_dom_sf"/>
</dbReference>
<evidence type="ECO:0000313" key="2">
    <source>
        <dbReference type="EMBL" id="KJF73909.1"/>
    </source>
</evidence>
<dbReference type="RefSeq" id="WP_045016893.1">
    <property type="nucleotide sequence ID" value="NZ_CP166104.1"/>
</dbReference>
<reference evidence="2 3" key="1">
    <citation type="submission" date="2014-12" db="EMBL/GenBank/DDBJ databases">
        <authorList>
            <person name="Kuzmanovic N."/>
            <person name="Pulawska J."/>
            <person name="Obradovic A."/>
        </authorList>
    </citation>
    <scope>NUCLEOTIDE SEQUENCE [LARGE SCALE GENOMIC DNA]</scope>
    <source>
        <strain evidence="2 3">KFB 330</strain>
    </source>
</reference>
<evidence type="ECO:0000313" key="3">
    <source>
        <dbReference type="Proteomes" id="UP000032564"/>
    </source>
</evidence>
<dbReference type="SUPFAM" id="SSF56112">
    <property type="entry name" value="Protein kinase-like (PK-like)"/>
    <property type="match status" value="1"/>
</dbReference>
<dbReference type="Gene3D" id="3.30.200.20">
    <property type="entry name" value="Phosphorylase Kinase, domain 1"/>
    <property type="match status" value="1"/>
</dbReference>
<dbReference type="Proteomes" id="UP000032564">
    <property type="component" value="Unassembled WGS sequence"/>
</dbReference>
<protein>
    <submittedName>
        <fullName evidence="2">Aminoglycoside phosphotransferase</fullName>
    </submittedName>
</protein>
<accession>A0ABR5DA84</accession>
<gene>
    <name evidence="2" type="ORF">RP75_07510</name>
</gene>
<keyword evidence="3" id="KW-1185">Reference proteome</keyword>
<proteinExistence type="predicted"/>
<dbReference type="InterPro" id="IPR002575">
    <property type="entry name" value="Aminoglycoside_PTrfase"/>
</dbReference>
<feature type="domain" description="Aminoglycoside phosphotransferase" evidence="1">
    <location>
        <begin position="31"/>
        <end position="260"/>
    </location>
</feature>
<dbReference type="Pfam" id="PF01636">
    <property type="entry name" value="APH"/>
    <property type="match status" value="1"/>
</dbReference>
<name>A0ABR5DA84_9HYPH</name>
<dbReference type="Gene3D" id="3.90.1200.10">
    <property type="match status" value="1"/>
</dbReference>
<organism evidence="2 3">
    <name type="scientific">Agrobacterium arsenijevicii</name>
    <dbReference type="NCBI Taxonomy" id="1585697"/>
    <lineage>
        <taxon>Bacteria</taxon>
        <taxon>Pseudomonadati</taxon>
        <taxon>Pseudomonadota</taxon>
        <taxon>Alphaproteobacteria</taxon>
        <taxon>Hyphomicrobiales</taxon>
        <taxon>Rhizobiaceae</taxon>
        <taxon>Rhizobium/Agrobacterium group</taxon>
        <taxon>Agrobacterium</taxon>
    </lineage>
</organism>
<dbReference type="CDD" id="cd05155">
    <property type="entry name" value="APH_ChoK_like_1"/>
    <property type="match status" value="1"/>
</dbReference>
<sequence>MDDRIVVTTQQVRALITSQFPQWAHLDVRPVELSGWDNRSFRLGDDMLVRLPSAARYVAQVEKEHRWLPELASRLPVPIPEPLALGQPGRDYPFCWSVYGWLEGEPLTRHLDHTDLATIAVDVATFLKALHGIDASNGPLAGEHNFHRGGSLAVYDSEARAAALRLADEVDQAQAIKIWQLALSSRWQGPGVWVHGDIAEGNLLVRNGHLSAVIDFGSSGVGDPSSDLILAWNVLNAESRAVLRRAMKLDDATWQRGRGWALWKALITLEAQRGRDEKLAEWSRRTIREVFADHLSA</sequence>
<dbReference type="PANTHER" id="PTHR21310:SF42">
    <property type="entry name" value="BIFUNCTIONAL AAC_APH"/>
    <property type="match status" value="1"/>
</dbReference>
<dbReference type="EMBL" id="JWIT01000004">
    <property type="protein sequence ID" value="KJF73909.1"/>
    <property type="molecule type" value="Genomic_DNA"/>
</dbReference>
<dbReference type="PANTHER" id="PTHR21310">
    <property type="entry name" value="AMINOGLYCOSIDE PHOSPHOTRANSFERASE-RELATED-RELATED"/>
    <property type="match status" value="1"/>
</dbReference>
<dbReference type="InterPro" id="IPR051678">
    <property type="entry name" value="AGP_Transferase"/>
</dbReference>
<comment type="caution">
    <text evidence="2">The sequence shown here is derived from an EMBL/GenBank/DDBJ whole genome shotgun (WGS) entry which is preliminary data.</text>
</comment>
<evidence type="ECO:0000259" key="1">
    <source>
        <dbReference type="Pfam" id="PF01636"/>
    </source>
</evidence>